<dbReference type="InterPro" id="IPR007372">
    <property type="entry name" value="Lipid/polyisoprenoid-bd_YceI"/>
</dbReference>
<dbReference type="Gene3D" id="2.40.128.110">
    <property type="entry name" value="Lipid/polyisoprenoid-binding, YceI-like"/>
    <property type="match status" value="1"/>
</dbReference>
<comment type="caution">
    <text evidence="2">The sequence shown here is derived from an EMBL/GenBank/DDBJ whole genome shotgun (WGS) entry which is preliminary data.</text>
</comment>
<evidence type="ECO:0000259" key="1">
    <source>
        <dbReference type="SMART" id="SM00867"/>
    </source>
</evidence>
<dbReference type="SMART" id="SM00867">
    <property type="entry name" value="YceI"/>
    <property type="match status" value="1"/>
</dbReference>
<dbReference type="EMBL" id="QRAN01000008">
    <property type="protein sequence ID" value="RLQ22153.1"/>
    <property type="molecule type" value="Genomic_DNA"/>
</dbReference>
<organism evidence="2 3">
    <name type="scientific">Seongchinamella sediminis</name>
    <dbReference type="NCBI Taxonomy" id="2283635"/>
    <lineage>
        <taxon>Bacteria</taxon>
        <taxon>Pseudomonadati</taxon>
        <taxon>Pseudomonadota</taxon>
        <taxon>Gammaproteobacteria</taxon>
        <taxon>Cellvibrionales</taxon>
        <taxon>Halieaceae</taxon>
        <taxon>Seongchinamella</taxon>
    </lineage>
</organism>
<dbReference type="PANTHER" id="PTHR34406:SF1">
    <property type="entry name" value="PROTEIN YCEI"/>
    <property type="match status" value="1"/>
</dbReference>
<dbReference type="OrthoDB" id="9793816at2"/>
<accession>A0A3L7E1E5</accession>
<gene>
    <name evidence="2" type="ORF">DWB85_09475</name>
</gene>
<keyword evidence="3" id="KW-1185">Reference proteome</keyword>
<reference evidence="2 3" key="1">
    <citation type="submission" date="2018-07" db="EMBL/GenBank/DDBJ databases">
        <title>Halioglobus sp. genome submission.</title>
        <authorList>
            <person name="Ye M.-Q."/>
            <person name="Du Z.-J."/>
        </authorList>
    </citation>
    <scope>NUCLEOTIDE SEQUENCE [LARGE SCALE GENOMIC DNA]</scope>
    <source>
        <strain evidence="2 3">U0301</strain>
    </source>
</reference>
<evidence type="ECO:0000313" key="3">
    <source>
        <dbReference type="Proteomes" id="UP000265509"/>
    </source>
</evidence>
<dbReference type="AlphaFoldDB" id="A0A3L7E1E5"/>
<sequence length="249" mass="26577">MRPWILRQLRGNIYGFPYICNCEYVVLAANAWSPRVPALGWPIVPANFDSRSTTMNKRIAIAGVLAAGYLACAQAMAQWELDSEHSSINFISVKNAAIAETHSFDSLVGYVGKSGNVQLTIDLASVETLIPIRNERMRDMLFKTVEFPSASIAAEVDPAILAEVDKGGTVSTEVPVRLSLHGVDDDLTVPVTVFSDGGSLSVVSSRPVIINAADFGLAGGVEALRKVAGLNSISTAVPVTLNLHFSHAP</sequence>
<dbReference type="InterPro" id="IPR036761">
    <property type="entry name" value="TTHA0802/YceI-like_sf"/>
</dbReference>
<proteinExistence type="predicted"/>
<dbReference type="Proteomes" id="UP000265509">
    <property type="component" value="Unassembled WGS sequence"/>
</dbReference>
<dbReference type="Pfam" id="PF04264">
    <property type="entry name" value="YceI"/>
    <property type="match status" value="1"/>
</dbReference>
<evidence type="ECO:0000313" key="2">
    <source>
        <dbReference type="EMBL" id="RLQ22153.1"/>
    </source>
</evidence>
<dbReference type="SUPFAM" id="SSF101874">
    <property type="entry name" value="YceI-like"/>
    <property type="match status" value="1"/>
</dbReference>
<name>A0A3L7E1E5_9GAMM</name>
<dbReference type="PANTHER" id="PTHR34406">
    <property type="entry name" value="PROTEIN YCEI"/>
    <property type="match status" value="1"/>
</dbReference>
<protein>
    <submittedName>
        <fullName evidence="2">YceI family protein</fullName>
    </submittedName>
</protein>
<feature type="domain" description="Lipid/polyisoprenoid-binding YceI-like" evidence="1">
    <location>
        <begin position="78"/>
        <end position="246"/>
    </location>
</feature>